<comment type="function">
    <text evidence="9">CRISPR (clustered regularly interspaced short palindromic repeat), is an adaptive immune system that provides protection against mobile genetic elements (viruses, transposable elements and conjugative plasmids). CRISPR clusters contain sequences complementary to antecedent mobile elements and target invading nucleic acids. CRISPR clusters are transcribed and processed into CRISPR RNA (crRNA). Functions as a ssRNA-specific endoribonuclease. Involved in the integration of spacer DNA into the CRISPR cassette.</text>
</comment>
<comment type="subunit">
    <text evidence="9">Homodimer, forms a heterotetramer with a Cas1 homodimer.</text>
</comment>
<keyword evidence="5 9" id="KW-0255">Endonuclease</keyword>
<comment type="cofactor">
    <cofactor evidence="1 9">
        <name>Mg(2+)</name>
        <dbReference type="ChEBI" id="CHEBI:18420"/>
    </cofactor>
</comment>
<keyword evidence="4 9" id="KW-0479">Metal-binding</keyword>
<keyword evidence="7 9" id="KW-0460">Magnesium</keyword>
<name>A0ABV3Z968_9PROT</name>
<dbReference type="Pfam" id="PF09827">
    <property type="entry name" value="CRISPR_Cas2"/>
    <property type="match status" value="1"/>
</dbReference>
<dbReference type="RefSeq" id="WP_369314605.1">
    <property type="nucleotide sequence ID" value="NZ_JBEHZE010000002.1"/>
</dbReference>
<evidence type="ECO:0000256" key="9">
    <source>
        <dbReference type="HAMAP-Rule" id="MF_01471"/>
    </source>
</evidence>
<gene>
    <name evidence="9 10" type="primary">cas2</name>
    <name evidence="10" type="ORF">ABFZ84_13475</name>
</gene>
<keyword evidence="11" id="KW-1185">Reference proteome</keyword>
<keyword evidence="3 9" id="KW-0540">Nuclease</keyword>
<dbReference type="EC" id="3.1.-.-" evidence="9"/>
<evidence type="ECO:0000256" key="3">
    <source>
        <dbReference type="ARBA" id="ARBA00022722"/>
    </source>
</evidence>
<dbReference type="NCBIfam" id="TIGR01573">
    <property type="entry name" value="cas2"/>
    <property type="match status" value="1"/>
</dbReference>
<evidence type="ECO:0000256" key="2">
    <source>
        <dbReference type="ARBA" id="ARBA00009959"/>
    </source>
</evidence>
<comment type="caution">
    <text evidence="10">The sequence shown here is derived from an EMBL/GenBank/DDBJ whole genome shotgun (WGS) entry which is preliminary data.</text>
</comment>
<proteinExistence type="inferred from homology"/>
<evidence type="ECO:0000256" key="1">
    <source>
        <dbReference type="ARBA" id="ARBA00001946"/>
    </source>
</evidence>
<dbReference type="EMBL" id="JBEHZE010000002">
    <property type="protein sequence ID" value="MEX6634559.1"/>
    <property type="molecule type" value="Genomic_DNA"/>
</dbReference>
<evidence type="ECO:0000313" key="11">
    <source>
        <dbReference type="Proteomes" id="UP001560685"/>
    </source>
</evidence>
<dbReference type="Proteomes" id="UP001560685">
    <property type="component" value="Unassembled WGS sequence"/>
</dbReference>
<keyword evidence="6 9" id="KW-0378">Hydrolase</keyword>
<keyword evidence="8 9" id="KW-0051">Antiviral defense</keyword>
<dbReference type="GO" id="GO:0004519">
    <property type="term" value="F:endonuclease activity"/>
    <property type="evidence" value="ECO:0007669"/>
    <property type="project" value="UniProtKB-KW"/>
</dbReference>
<comment type="similarity">
    <text evidence="2 9">Belongs to the CRISPR-associated endoribonuclease Cas2 protein family.</text>
</comment>
<evidence type="ECO:0000256" key="7">
    <source>
        <dbReference type="ARBA" id="ARBA00022842"/>
    </source>
</evidence>
<organism evidence="10 11">
    <name type="scientific">Hyphococcus lacteus</name>
    <dbReference type="NCBI Taxonomy" id="3143536"/>
    <lineage>
        <taxon>Bacteria</taxon>
        <taxon>Pseudomonadati</taxon>
        <taxon>Pseudomonadota</taxon>
        <taxon>Alphaproteobacteria</taxon>
        <taxon>Parvularculales</taxon>
        <taxon>Parvularculaceae</taxon>
        <taxon>Hyphococcus</taxon>
    </lineage>
</organism>
<accession>A0ABV3Z968</accession>
<dbReference type="InterPro" id="IPR021127">
    <property type="entry name" value="CRISPR_associated_Cas2"/>
</dbReference>
<sequence length="113" mass="13408">MRALSHLSAYQHMWIMVLFDLPTTTPEERKAYTQFREFLLDQSFVMAQYSVYLRHTTGRTQSVPIIDRIKTAVQLEGHVDILQFTDRQYADIVSLRGRRRNDSRENPDQLVMF</sequence>
<evidence type="ECO:0000256" key="8">
    <source>
        <dbReference type="ARBA" id="ARBA00023118"/>
    </source>
</evidence>
<feature type="binding site" evidence="9">
    <location>
        <position position="20"/>
    </location>
    <ligand>
        <name>Mg(2+)</name>
        <dbReference type="ChEBI" id="CHEBI:18420"/>
        <note>catalytic</note>
    </ligand>
</feature>
<evidence type="ECO:0000256" key="4">
    <source>
        <dbReference type="ARBA" id="ARBA00022723"/>
    </source>
</evidence>
<evidence type="ECO:0000256" key="6">
    <source>
        <dbReference type="ARBA" id="ARBA00022801"/>
    </source>
</evidence>
<evidence type="ECO:0000313" key="10">
    <source>
        <dbReference type="EMBL" id="MEX6634559.1"/>
    </source>
</evidence>
<protein>
    <recommendedName>
        <fullName evidence="9">CRISPR-associated endoribonuclease Cas2</fullName>
        <ecNumber evidence="9">3.1.-.-</ecNumber>
    </recommendedName>
</protein>
<dbReference type="SUPFAM" id="SSF143430">
    <property type="entry name" value="TTP0101/SSO1404-like"/>
    <property type="match status" value="1"/>
</dbReference>
<dbReference type="HAMAP" id="MF_01471">
    <property type="entry name" value="Cas2"/>
    <property type="match status" value="1"/>
</dbReference>
<dbReference type="InterPro" id="IPR019199">
    <property type="entry name" value="Virulence_VapD/CRISPR_Cas2"/>
</dbReference>
<evidence type="ECO:0000256" key="5">
    <source>
        <dbReference type="ARBA" id="ARBA00022759"/>
    </source>
</evidence>
<reference evidence="10 11" key="1">
    <citation type="submission" date="2024-05" db="EMBL/GenBank/DDBJ databases">
        <title>Three bacterial strains, DH-69, EH-24, and ECK-19 isolated from coastal sediments.</title>
        <authorList>
            <person name="Ye Y.-Q."/>
            <person name="Du Z.-J."/>
        </authorList>
    </citation>
    <scope>NUCLEOTIDE SEQUENCE [LARGE SCALE GENOMIC DNA]</scope>
    <source>
        <strain evidence="10 11">ECK-19</strain>
    </source>
</reference>